<sequence>MISLIKKSINKLLSSMLSKGMNMYKRFKNSCEKNTLRSFITLKAKIKWVEFDSMALFGFDKMECC</sequence>
<gene>
    <name evidence="1" type="ORF">C9I89_09585</name>
</gene>
<protein>
    <submittedName>
        <fullName evidence="1">Uncharacterized protein</fullName>
    </submittedName>
</protein>
<keyword evidence="2" id="KW-1185">Reference proteome</keyword>
<comment type="caution">
    <text evidence="1">The sequence shown here is derived from an EMBL/GenBank/DDBJ whole genome shotgun (WGS) entry which is preliminary data.</text>
</comment>
<organism evidence="1 2">
    <name type="scientific">Photobacterium lipolyticum</name>
    <dbReference type="NCBI Taxonomy" id="266810"/>
    <lineage>
        <taxon>Bacteria</taxon>
        <taxon>Pseudomonadati</taxon>
        <taxon>Pseudomonadota</taxon>
        <taxon>Gammaproteobacteria</taxon>
        <taxon>Vibrionales</taxon>
        <taxon>Vibrionaceae</taxon>
        <taxon>Photobacterium</taxon>
    </lineage>
</organism>
<dbReference type="EMBL" id="PYMC01000005">
    <property type="protein sequence ID" value="PSW05488.1"/>
    <property type="molecule type" value="Genomic_DNA"/>
</dbReference>
<dbReference type="Proteomes" id="UP000240904">
    <property type="component" value="Unassembled WGS sequence"/>
</dbReference>
<name>A0A2T3MZQ2_9GAMM</name>
<accession>A0A2T3MZQ2</accession>
<dbReference type="AlphaFoldDB" id="A0A2T3MZQ2"/>
<reference evidence="1 2" key="1">
    <citation type="submission" date="2018-03" db="EMBL/GenBank/DDBJ databases">
        <title>Whole genome sequencing of Histamine producing bacteria.</title>
        <authorList>
            <person name="Butler K."/>
        </authorList>
    </citation>
    <scope>NUCLEOTIDE SEQUENCE [LARGE SCALE GENOMIC DNA]</scope>
    <source>
        <strain evidence="1 2">DSM 16190</strain>
    </source>
</reference>
<proteinExistence type="predicted"/>
<evidence type="ECO:0000313" key="2">
    <source>
        <dbReference type="Proteomes" id="UP000240904"/>
    </source>
</evidence>
<evidence type="ECO:0000313" key="1">
    <source>
        <dbReference type="EMBL" id="PSW05488.1"/>
    </source>
</evidence>